<dbReference type="Gene3D" id="3.10.129.10">
    <property type="entry name" value="Hotdog Thioesterase"/>
    <property type="match status" value="1"/>
</dbReference>
<dbReference type="CDD" id="cd00586">
    <property type="entry name" value="4HBT"/>
    <property type="match status" value="1"/>
</dbReference>
<evidence type="ECO:0000313" key="4">
    <source>
        <dbReference type="EMBL" id="MVO85467.1"/>
    </source>
</evidence>
<protein>
    <submittedName>
        <fullName evidence="4">Acyl-CoA thioesterase</fullName>
    </submittedName>
</protein>
<keyword evidence="2" id="KW-0378">Hydrolase</keyword>
<feature type="region of interest" description="Disordered" evidence="3">
    <location>
        <begin position="124"/>
        <end position="148"/>
    </location>
</feature>
<sequence length="148" mass="16270">MIEPVHVDHQHVVWADTDAGGRIHWSVVCRWAEAAEHTYLRTLGWQPEEARSFPRRSTRATYHRPLRFGQRFELRLGIERVGTSSVTFVWTVVSEGETCVSGRHTVVHIDGAGRPAPWPDHLRAGLAGGGRGAGSGAQARTGQGTSPE</sequence>
<dbReference type="GO" id="GO:0047617">
    <property type="term" value="F:fatty acyl-CoA hydrolase activity"/>
    <property type="evidence" value="ECO:0007669"/>
    <property type="project" value="TreeGrafter"/>
</dbReference>
<reference evidence="4 5" key="1">
    <citation type="submission" date="2019-11" db="EMBL/GenBank/DDBJ databases">
        <title>Streptomyces typhae sp. nov., a novel endophytic actinomycete isolated from the root of cattail pollen (Typha angustifolia L.).</title>
        <authorList>
            <person name="Peng C."/>
        </authorList>
    </citation>
    <scope>NUCLEOTIDE SEQUENCE [LARGE SCALE GENOMIC DNA]</scope>
    <source>
        <strain evidence="5">p1417</strain>
    </source>
</reference>
<evidence type="ECO:0000313" key="5">
    <source>
        <dbReference type="Proteomes" id="UP000483802"/>
    </source>
</evidence>
<evidence type="ECO:0000256" key="1">
    <source>
        <dbReference type="ARBA" id="ARBA00005953"/>
    </source>
</evidence>
<evidence type="ECO:0000256" key="2">
    <source>
        <dbReference type="ARBA" id="ARBA00022801"/>
    </source>
</evidence>
<comment type="similarity">
    <text evidence="1">Belongs to the 4-hydroxybenzoyl-CoA thioesterase family.</text>
</comment>
<dbReference type="InterPro" id="IPR029069">
    <property type="entry name" value="HotDog_dom_sf"/>
</dbReference>
<dbReference type="SUPFAM" id="SSF54637">
    <property type="entry name" value="Thioesterase/thiol ester dehydrase-isomerase"/>
    <property type="match status" value="1"/>
</dbReference>
<keyword evidence="5" id="KW-1185">Reference proteome</keyword>
<evidence type="ECO:0000256" key="3">
    <source>
        <dbReference type="SAM" id="MobiDB-lite"/>
    </source>
</evidence>
<proteinExistence type="inferred from homology"/>
<feature type="compositionally biased region" description="Gly residues" evidence="3">
    <location>
        <begin position="126"/>
        <end position="135"/>
    </location>
</feature>
<dbReference type="PANTHER" id="PTHR31793">
    <property type="entry name" value="4-HYDROXYBENZOYL-COA THIOESTERASE FAMILY MEMBER"/>
    <property type="match status" value="1"/>
</dbReference>
<dbReference type="AlphaFoldDB" id="A0A6L6WUT9"/>
<dbReference type="EMBL" id="WPNZ01000005">
    <property type="protein sequence ID" value="MVO85467.1"/>
    <property type="molecule type" value="Genomic_DNA"/>
</dbReference>
<feature type="compositionally biased region" description="Low complexity" evidence="3">
    <location>
        <begin position="136"/>
        <end position="148"/>
    </location>
</feature>
<dbReference type="InterPro" id="IPR050563">
    <property type="entry name" value="4-hydroxybenzoyl-CoA_TE"/>
</dbReference>
<dbReference type="Pfam" id="PF13279">
    <property type="entry name" value="4HBT_2"/>
    <property type="match status" value="1"/>
</dbReference>
<dbReference type="Proteomes" id="UP000483802">
    <property type="component" value="Unassembled WGS sequence"/>
</dbReference>
<organism evidence="4 5">
    <name type="scientific">Streptomyces typhae</name>
    <dbReference type="NCBI Taxonomy" id="2681492"/>
    <lineage>
        <taxon>Bacteria</taxon>
        <taxon>Bacillati</taxon>
        <taxon>Actinomycetota</taxon>
        <taxon>Actinomycetes</taxon>
        <taxon>Kitasatosporales</taxon>
        <taxon>Streptomycetaceae</taxon>
        <taxon>Streptomyces</taxon>
    </lineage>
</organism>
<dbReference type="PANTHER" id="PTHR31793:SF27">
    <property type="entry name" value="NOVEL THIOESTERASE SUPERFAMILY DOMAIN AND SAPOSIN A-TYPE DOMAIN CONTAINING PROTEIN (0610012H03RIK)"/>
    <property type="match status" value="1"/>
</dbReference>
<comment type="caution">
    <text evidence="4">The sequence shown here is derived from an EMBL/GenBank/DDBJ whole genome shotgun (WGS) entry which is preliminary data.</text>
</comment>
<name>A0A6L6WUT9_9ACTN</name>
<gene>
    <name evidence="4" type="ORF">GPA10_12055</name>
</gene>
<accession>A0A6L6WUT9</accession>